<sequence length="213" mass="24312">MVIVKWHGHACVEIVKNDGYVIVIDPHDGGSIGLKKPDVKADLVLVTHEHFDHNSVETVSKESTRVLRVFHGETIIDSIVVRGYKTYHDKNEGRRRGINTIYYLLINSFKIVHLGDLGHIPSDELINEIHGVDLLIIPVGGTYTIYPDEAWRIIEIAKPVNVLPIHYWIRGLTLPLFSIEEFLPYVKEYEVIRLETNSFDLSKFHNSIIIPSV</sequence>
<dbReference type="PANTHER" id="PTHR42967:SF1">
    <property type="entry name" value="MBL FOLD METALLO-HYDROLASE"/>
    <property type="match status" value="1"/>
</dbReference>
<dbReference type="PANTHER" id="PTHR42967">
    <property type="entry name" value="METAL DEPENDENT HYDROLASE"/>
    <property type="match status" value="1"/>
</dbReference>
<comment type="caution">
    <text evidence="1">The sequence shown here is derived from an EMBL/GenBank/DDBJ whole genome shotgun (WGS) entry which is preliminary data.</text>
</comment>
<dbReference type="InterPro" id="IPR036866">
    <property type="entry name" value="RibonucZ/Hydroxyglut_hydro"/>
</dbReference>
<dbReference type="Gene3D" id="3.60.15.10">
    <property type="entry name" value="Ribonuclease Z/Hydroxyacylglutathione hydrolase-like"/>
    <property type="match status" value="1"/>
</dbReference>
<name>A0A7C4H6T1_STAMA</name>
<keyword evidence="1" id="KW-0378">Hydrolase</keyword>
<dbReference type="Pfam" id="PF13483">
    <property type="entry name" value="Lactamase_B_3"/>
    <property type="match status" value="1"/>
</dbReference>
<proteinExistence type="predicted"/>
<organism evidence="1">
    <name type="scientific">Staphylothermus marinus</name>
    <dbReference type="NCBI Taxonomy" id="2280"/>
    <lineage>
        <taxon>Archaea</taxon>
        <taxon>Thermoproteota</taxon>
        <taxon>Thermoprotei</taxon>
        <taxon>Desulfurococcales</taxon>
        <taxon>Desulfurococcaceae</taxon>
        <taxon>Staphylothermus</taxon>
    </lineage>
</organism>
<dbReference type="EMBL" id="DTBJ01000057">
    <property type="protein sequence ID" value="HGM59299.1"/>
    <property type="molecule type" value="Genomic_DNA"/>
</dbReference>
<dbReference type="AlphaFoldDB" id="A0A7C4H6T1"/>
<gene>
    <name evidence="1" type="ORF">ENU14_06930</name>
</gene>
<evidence type="ECO:0000313" key="1">
    <source>
        <dbReference type="EMBL" id="HGM59299.1"/>
    </source>
</evidence>
<protein>
    <submittedName>
        <fullName evidence="1">Zn-dependent hydrolase</fullName>
    </submittedName>
</protein>
<accession>A0A7C4H6T1</accession>
<reference evidence="1" key="1">
    <citation type="journal article" date="2020" name="mSystems">
        <title>Genome- and Community-Level Interaction Insights into Carbon Utilization and Element Cycling Functions of Hydrothermarchaeota in Hydrothermal Sediment.</title>
        <authorList>
            <person name="Zhou Z."/>
            <person name="Liu Y."/>
            <person name="Xu W."/>
            <person name="Pan J."/>
            <person name="Luo Z.H."/>
            <person name="Li M."/>
        </authorList>
    </citation>
    <scope>NUCLEOTIDE SEQUENCE [LARGE SCALE GENOMIC DNA]</scope>
    <source>
        <strain evidence="1">SpSt-642</strain>
    </source>
</reference>
<dbReference type="SUPFAM" id="SSF56281">
    <property type="entry name" value="Metallo-hydrolase/oxidoreductase"/>
    <property type="match status" value="1"/>
</dbReference>
<dbReference type="GO" id="GO:0016787">
    <property type="term" value="F:hydrolase activity"/>
    <property type="evidence" value="ECO:0007669"/>
    <property type="project" value="UniProtKB-KW"/>
</dbReference>